<dbReference type="InterPro" id="IPR035899">
    <property type="entry name" value="DBL_dom_sf"/>
</dbReference>
<evidence type="ECO:0000313" key="3">
    <source>
        <dbReference type="EMBL" id="OBZ86915.1"/>
    </source>
</evidence>
<dbReference type="InParanoid" id="A0A1C7NCU8"/>
<keyword evidence="4" id="KW-1185">Reference proteome</keyword>
<dbReference type="Pfam" id="PF00621">
    <property type="entry name" value="RhoGEF"/>
    <property type="match status" value="1"/>
</dbReference>
<sequence length="461" mass="53153">MPFSKTLQPPSDCTNVDGLYRPSSRTLSTMSDPISFQSSTSNSSHAQQNESIPASFEQTFVPAELEDFDIVDSLDFDDVDGTLIDQEMMHQQRDALIRQLYETERKYLDKLETITNLFIHPLRNNKQHTIKFLGAKKPLCTEKEMYWLFGNFEDMYQFHSDVVKSLEERLSIWGPTQIISDVIQTWFPRLQQHYHVYFGQYDVSITTYERMMRYQPFKKFVEAVDKKNDLQDKLLLSLLKAPKSCISRLAELLITLSDSTSSLHPDYVGLMQCKTRIKTIVEEFKYRMEDTKNVDKVYDILNSMSGQPFSVKAERRLYLENHFDKVVRLAGEDRSYFLFSDIIVFARKKGNGTLQYKGHIVLDKAKVRALTAEESGLEDWSIEITSSFQGVDSLNTTFMSGPTIHIFRTASPRDQVHWVTCIEKLIAQLENSRQSKLRKTTASESNRKPGVSSAHSQESTA</sequence>
<dbReference type="SUPFAM" id="SSF50729">
    <property type="entry name" value="PH domain-like"/>
    <property type="match status" value="1"/>
</dbReference>
<feature type="region of interest" description="Disordered" evidence="1">
    <location>
        <begin position="436"/>
        <end position="461"/>
    </location>
</feature>
<evidence type="ECO:0000313" key="4">
    <source>
        <dbReference type="Proteomes" id="UP000093000"/>
    </source>
</evidence>
<dbReference type="Gene3D" id="2.30.29.30">
    <property type="entry name" value="Pleckstrin-homology domain (PH domain)/Phosphotyrosine-binding domain (PTB)"/>
    <property type="match status" value="1"/>
</dbReference>
<name>A0A1C7NCU8_9FUNG</name>
<dbReference type="Pfam" id="PF22697">
    <property type="entry name" value="SOS1_NGEF_PH"/>
    <property type="match status" value="1"/>
</dbReference>
<feature type="compositionally biased region" description="Polar residues" evidence="1">
    <location>
        <begin position="1"/>
        <end position="14"/>
    </location>
</feature>
<dbReference type="GO" id="GO:0005737">
    <property type="term" value="C:cytoplasm"/>
    <property type="evidence" value="ECO:0007669"/>
    <property type="project" value="TreeGrafter"/>
</dbReference>
<feature type="domain" description="DH" evidence="2">
    <location>
        <begin position="92"/>
        <end position="287"/>
    </location>
</feature>
<dbReference type="InterPro" id="IPR000219">
    <property type="entry name" value="DH_dom"/>
</dbReference>
<organism evidence="3 4">
    <name type="scientific">Choanephora cucurbitarum</name>
    <dbReference type="NCBI Taxonomy" id="101091"/>
    <lineage>
        <taxon>Eukaryota</taxon>
        <taxon>Fungi</taxon>
        <taxon>Fungi incertae sedis</taxon>
        <taxon>Mucoromycota</taxon>
        <taxon>Mucoromycotina</taxon>
        <taxon>Mucoromycetes</taxon>
        <taxon>Mucorales</taxon>
        <taxon>Mucorineae</taxon>
        <taxon>Choanephoraceae</taxon>
        <taxon>Choanephoroideae</taxon>
        <taxon>Choanephora</taxon>
    </lineage>
</organism>
<dbReference type="PANTHER" id="PTHR12673:SF159">
    <property type="entry name" value="LD03170P"/>
    <property type="match status" value="1"/>
</dbReference>
<comment type="caution">
    <text evidence="3">The sequence shown here is derived from an EMBL/GenBank/DDBJ whole genome shotgun (WGS) entry which is preliminary data.</text>
</comment>
<dbReference type="AlphaFoldDB" id="A0A1C7NCU8"/>
<evidence type="ECO:0000259" key="2">
    <source>
        <dbReference type="PROSITE" id="PS50010"/>
    </source>
</evidence>
<dbReference type="PROSITE" id="PS50010">
    <property type="entry name" value="DH_2"/>
    <property type="match status" value="1"/>
</dbReference>
<reference evidence="3 4" key="1">
    <citation type="submission" date="2016-03" db="EMBL/GenBank/DDBJ databases">
        <title>Choanephora cucurbitarum.</title>
        <authorList>
            <person name="Min B."/>
            <person name="Park H."/>
            <person name="Park J.-H."/>
            <person name="Shin H.-D."/>
            <person name="Choi I.-G."/>
        </authorList>
    </citation>
    <scope>NUCLEOTIDE SEQUENCE [LARGE SCALE GENOMIC DNA]</scope>
    <source>
        <strain evidence="3 4">KUS-F28377</strain>
    </source>
</reference>
<dbReference type="EMBL" id="LUGH01000261">
    <property type="protein sequence ID" value="OBZ86915.1"/>
    <property type="molecule type" value="Genomic_DNA"/>
</dbReference>
<dbReference type="InterPro" id="IPR011993">
    <property type="entry name" value="PH-like_dom_sf"/>
</dbReference>
<dbReference type="PANTHER" id="PTHR12673">
    <property type="entry name" value="FACIOGENITAL DYSPLASIA PROTEIN"/>
    <property type="match status" value="1"/>
</dbReference>
<dbReference type="Gene3D" id="1.20.900.10">
    <property type="entry name" value="Dbl homology (DH) domain"/>
    <property type="match status" value="1"/>
</dbReference>
<dbReference type="Proteomes" id="UP000093000">
    <property type="component" value="Unassembled WGS sequence"/>
</dbReference>
<feature type="region of interest" description="Disordered" evidence="1">
    <location>
        <begin position="1"/>
        <end position="52"/>
    </location>
</feature>
<feature type="compositionally biased region" description="Polar residues" evidence="1">
    <location>
        <begin position="23"/>
        <end position="52"/>
    </location>
</feature>
<gene>
    <name evidence="3" type="primary">Farp2</name>
    <name evidence="3" type="ORF">A0J61_05033</name>
</gene>
<protein>
    <submittedName>
        <fullName evidence="3">FERM, RhoGEF and pleckstrin domain-containing protein 2</fullName>
    </submittedName>
</protein>
<dbReference type="InterPro" id="IPR055251">
    <property type="entry name" value="SOS1_NGEF_PH"/>
</dbReference>
<evidence type="ECO:0000256" key="1">
    <source>
        <dbReference type="SAM" id="MobiDB-lite"/>
    </source>
</evidence>
<dbReference type="GO" id="GO:0005085">
    <property type="term" value="F:guanyl-nucleotide exchange factor activity"/>
    <property type="evidence" value="ECO:0007669"/>
    <property type="project" value="InterPro"/>
</dbReference>
<dbReference type="SUPFAM" id="SSF48065">
    <property type="entry name" value="DBL homology domain (DH-domain)"/>
    <property type="match status" value="1"/>
</dbReference>
<dbReference type="InterPro" id="IPR051092">
    <property type="entry name" value="FYVE_RhoGEF_PH"/>
</dbReference>
<proteinExistence type="predicted"/>
<dbReference type="STRING" id="101091.A0A1C7NCU8"/>
<dbReference type="OrthoDB" id="660555at2759"/>
<dbReference type="SMART" id="SM00325">
    <property type="entry name" value="RhoGEF"/>
    <property type="match status" value="1"/>
</dbReference>
<accession>A0A1C7NCU8</accession>